<feature type="non-terminal residue" evidence="1">
    <location>
        <position position="80"/>
    </location>
</feature>
<feature type="non-terminal residue" evidence="1">
    <location>
        <position position="1"/>
    </location>
</feature>
<evidence type="ECO:0000313" key="2">
    <source>
        <dbReference type="Proteomes" id="UP001152795"/>
    </source>
</evidence>
<evidence type="ECO:0000313" key="1">
    <source>
        <dbReference type="EMBL" id="CAB3990905.1"/>
    </source>
</evidence>
<dbReference type="Proteomes" id="UP001152795">
    <property type="component" value="Unassembled WGS sequence"/>
</dbReference>
<sequence>WYKLGSNRQWYMLGSTNGHRTNETGLTVTDLRVLPRGPNPEGLCLSLDRLTGEAEGIYKCVVRRIAVNYYDSQLVSIMLK</sequence>
<dbReference type="EMBL" id="CACRXK020001749">
    <property type="protein sequence ID" value="CAB3990905.1"/>
    <property type="molecule type" value="Genomic_DNA"/>
</dbReference>
<dbReference type="AlphaFoldDB" id="A0A7D9DR54"/>
<reference evidence="1" key="1">
    <citation type="submission" date="2020-04" db="EMBL/GenBank/DDBJ databases">
        <authorList>
            <person name="Alioto T."/>
            <person name="Alioto T."/>
            <person name="Gomez Garrido J."/>
        </authorList>
    </citation>
    <scope>NUCLEOTIDE SEQUENCE</scope>
    <source>
        <strain evidence="1">A484AB</strain>
    </source>
</reference>
<organism evidence="1 2">
    <name type="scientific">Paramuricea clavata</name>
    <name type="common">Red gorgonian</name>
    <name type="synonym">Violescent sea-whip</name>
    <dbReference type="NCBI Taxonomy" id="317549"/>
    <lineage>
        <taxon>Eukaryota</taxon>
        <taxon>Metazoa</taxon>
        <taxon>Cnidaria</taxon>
        <taxon>Anthozoa</taxon>
        <taxon>Octocorallia</taxon>
        <taxon>Malacalcyonacea</taxon>
        <taxon>Plexauridae</taxon>
        <taxon>Paramuricea</taxon>
    </lineage>
</organism>
<name>A0A7D9DR54_PARCT</name>
<keyword evidence="2" id="KW-1185">Reference proteome</keyword>
<gene>
    <name evidence="1" type="ORF">PACLA_8A008900</name>
</gene>
<protein>
    <submittedName>
        <fullName evidence="1">Uncharacterized protein</fullName>
    </submittedName>
</protein>
<proteinExistence type="predicted"/>
<accession>A0A7D9DR54</accession>
<comment type="caution">
    <text evidence="1">The sequence shown here is derived from an EMBL/GenBank/DDBJ whole genome shotgun (WGS) entry which is preliminary data.</text>
</comment>